<dbReference type="Proteomes" id="UP000479335">
    <property type="component" value="Unassembled WGS sequence"/>
</dbReference>
<reference evidence="1 2" key="1">
    <citation type="submission" date="2019-12" db="EMBL/GenBank/DDBJ databases">
        <title>Novel species isolated from a subtropical stream in China.</title>
        <authorList>
            <person name="Lu H."/>
        </authorList>
    </citation>
    <scope>NUCLEOTIDE SEQUENCE [LARGE SCALE GENOMIC DNA]</scope>
    <source>
        <strain evidence="1 2">FT135W</strain>
    </source>
</reference>
<gene>
    <name evidence="1" type="ORF">GTP46_05975</name>
</gene>
<accession>A0A6L8K6L0</accession>
<dbReference type="InterPro" id="IPR016024">
    <property type="entry name" value="ARM-type_fold"/>
</dbReference>
<protein>
    <recommendedName>
        <fullName evidence="3">HEAT repeat domain-containing protein</fullName>
    </recommendedName>
</protein>
<evidence type="ECO:0008006" key="3">
    <source>
        <dbReference type="Google" id="ProtNLM"/>
    </source>
</evidence>
<dbReference type="RefSeq" id="WP_161005699.1">
    <property type="nucleotide sequence ID" value="NZ_WWCN01000003.1"/>
</dbReference>
<dbReference type="AlphaFoldDB" id="A0A6L8K6L0"/>
<dbReference type="SUPFAM" id="SSF48371">
    <property type="entry name" value="ARM repeat"/>
    <property type="match status" value="1"/>
</dbReference>
<keyword evidence="2" id="KW-1185">Reference proteome</keyword>
<organism evidence="1 2">
    <name type="scientific">Duganella flavida</name>
    <dbReference type="NCBI Taxonomy" id="2692175"/>
    <lineage>
        <taxon>Bacteria</taxon>
        <taxon>Pseudomonadati</taxon>
        <taxon>Pseudomonadota</taxon>
        <taxon>Betaproteobacteria</taxon>
        <taxon>Burkholderiales</taxon>
        <taxon>Oxalobacteraceae</taxon>
        <taxon>Telluria group</taxon>
        <taxon>Duganella</taxon>
    </lineage>
</organism>
<evidence type="ECO:0000313" key="1">
    <source>
        <dbReference type="EMBL" id="MYM22187.1"/>
    </source>
</evidence>
<sequence length="127" mass="14111">MEKIFCSHCFQILQTGCPTCPSCQQRVGYLSDVESRSMLLKMLLDQRTEVRSTAIFALGWRKDRLAADALVACALRHPSNISQGLQIVKVLATIDNGTPLMTALQYLMARHPGSEVKQAAFYALSQH</sequence>
<dbReference type="InterPro" id="IPR011989">
    <property type="entry name" value="ARM-like"/>
</dbReference>
<dbReference type="Gene3D" id="1.25.10.10">
    <property type="entry name" value="Leucine-rich Repeat Variant"/>
    <property type="match status" value="1"/>
</dbReference>
<comment type="caution">
    <text evidence="1">The sequence shown here is derived from an EMBL/GenBank/DDBJ whole genome shotgun (WGS) entry which is preliminary data.</text>
</comment>
<name>A0A6L8K6L0_9BURK</name>
<dbReference type="EMBL" id="WWCN01000003">
    <property type="protein sequence ID" value="MYM22187.1"/>
    <property type="molecule type" value="Genomic_DNA"/>
</dbReference>
<evidence type="ECO:0000313" key="2">
    <source>
        <dbReference type="Proteomes" id="UP000479335"/>
    </source>
</evidence>
<proteinExistence type="predicted"/>